<evidence type="ECO:0000313" key="2">
    <source>
        <dbReference type="EMBL" id="RFT64492.1"/>
    </source>
</evidence>
<evidence type="ECO:0000313" key="1">
    <source>
        <dbReference type="EMBL" id="KFM94817.1"/>
    </source>
</evidence>
<reference evidence="1 3" key="1">
    <citation type="submission" date="2014-04" db="EMBL/GenBank/DDBJ databases">
        <authorList>
            <person name="Bishop-Lilly K.A."/>
            <person name="Broomall S.M."/>
            <person name="Chain P.S."/>
            <person name="Chertkov O."/>
            <person name="Coyne S.R."/>
            <person name="Daligault H.E."/>
            <person name="Davenport K.W."/>
            <person name="Erkkila T."/>
            <person name="Frey K.G."/>
            <person name="Gibbons H.S."/>
            <person name="Gu W."/>
            <person name="Jaissle J."/>
            <person name="Johnson S.L."/>
            <person name="Koroleva G.I."/>
            <person name="Ladner J.T."/>
            <person name="Lo C.-C."/>
            <person name="Minogue T.D."/>
            <person name="Munk C."/>
            <person name="Palacios G.F."/>
            <person name="Redden C.L."/>
            <person name="Rosenzweig C.N."/>
            <person name="Scholz M.B."/>
            <person name="Teshima H."/>
            <person name="Xu Y."/>
        </authorList>
    </citation>
    <scope>NUCLEOTIDE SEQUENCE [LARGE SCALE GENOMIC DNA]</scope>
    <source>
        <strain evidence="1 3">BHP</strain>
    </source>
</reference>
<evidence type="ECO:0000313" key="3">
    <source>
        <dbReference type="Proteomes" id="UP000029389"/>
    </source>
</evidence>
<dbReference type="Proteomes" id="UP000264294">
    <property type="component" value="Unassembled WGS sequence"/>
</dbReference>
<dbReference type="RefSeq" id="WP_042985261.1">
    <property type="nucleotide sequence ID" value="NZ_JMQC01000012.1"/>
</dbReference>
<protein>
    <submittedName>
        <fullName evidence="1">Uncharacterized protein</fullName>
    </submittedName>
</protein>
<dbReference type="Proteomes" id="UP000029389">
    <property type="component" value="Unassembled WGS sequence"/>
</dbReference>
<dbReference type="EMBL" id="QVOD01000034">
    <property type="protein sequence ID" value="RFT64492.1"/>
    <property type="molecule type" value="Genomic_DNA"/>
</dbReference>
<keyword evidence="4" id="KW-1185">Reference proteome</keyword>
<evidence type="ECO:0000313" key="4">
    <source>
        <dbReference type="Proteomes" id="UP000264294"/>
    </source>
</evidence>
<comment type="caution">
    <text evidence="1">The sequence shown here is derived from an EMBL/GenBank/DDBJ whole genome shotgun (WGS) entry which is preliminary data.</text>
</comment>
<proteinExistence type="predicted"/>
<name>A0A090YAF8_9BACI</name>
<accession>A0A090YAF8</accession>
<sequence length="210" mass="24921">MYSDLFSEYEIHGDYATFYVEATDIPGLYENRYGFKFCTEKYLKQYNIPYKTEETYFYGYKKRLSNLTVYDFIYYGMTYFEAHDGGSSRVLLSHEDINPIQYKELYKKKGVFVAEYDHERLLCTLPEEILPPVSSDIQINYQEINLKDFQIKSKEVFGDYYCVTKQPLEFIVSSLVKEIISEWVRHGNIDHIAECEIKKRIFAKIISSNC</sequence>
<gene>
    <name evidence="2" type="ORF">D0U04_21675</name>
    <name evidence="1" type="ORF">DJ93_6035</name>
</gene>
<reference evidence="2 4" key="2">
    <citation type="submission" date="2018-08" db="EMBL/GenBank/DDBJ databases">
        <title>Bacillus clarus sp. nov. strain PS00077A.</title>
        <authorList>
            <person name="Mendez Acevedo M."/>
            <person name="Carroll L."/>
            <person name="Mukherjee M."/>
            <person name="Wiedmann M."/>
            <person name="Kovac J."/>
        </authorList>
    </citation>
    <scope>NUCLEOTIDE SEQUENCE [LARGE SCALE GENOMIC DNA]</scope>
    <source>
        <strain evidence="2 4">PS00077A</strain>
    </source>
</reference>
<dbReference type="EMBL" id="JMQC01000012">
    <property type="protein sequence ID" value="KFM94817.1"/>
    <property type="molecule type" value="Genomic_DNA"/>
</dbReference>
<dbReference type="AlphaFoldDB" id="A0A090YAF8"/>
<dbReference type="PATRIC" id="fig|1405.8.peg.6129"/>
<organism evidence="1 3">
    <name type="scientific">Bacillus clarus</name>
    <dbReference type="NCBI Taxonomy" id="2338372"/>
    <lineage>
        <taxon>Bacteria</taxon>
        <taxon>Bacillati</taxon>
        <taxon>Bacillota</taxon>
        <taxon>Bacilli</taxon>
        <taxon>Bacillales</taxon>
        <taxon>Bacillaceae</taxon>
        <taxon>Bacillus</taxon>
        <taxon>Bacillus cereus group</taxon>
    </lineage>
</organism>